<accession>A0AA39UQL8</accession>
<name>A0AA39UQL8_9AGAR</name>
<keyword evidence="3" id="KW-1185">Reference proteome</keyword>
<evidence type="ECO:0000313" key="2">
    <source>
        <dbReference type="EMBL" id="KAK0493124.1"/>
    </source>
</evidence>
<gene>
    <name evidence="2" type="ORF">EDD18DRAFT_430972</name>
</gene>
<dbReference type="EMBL" id="JAUEPU010000026">
    <property type="protein sequence ID" value="KAK0493124.1"/>
    <property type="molecule type" value="Genomic_DNA"/>
</dbReference>
<keyword evidence="1" id="KW-0812">Transmembrane</keyword>
<keyword evidence="1" id="KW-1133">Transmembrane helix</keyword>
<protein>
    <submittedName>
        <fullName evidence="2">Uncharacterized protein</fullName>
    </submittedName>
</protein>
<proteinExistence type="predicted"/>
<feature type="transmembrane region" description="Helical" evidence="1">
    <location>
        <begin position="6"/>
        <end position="31"/>
    </location>
</feature>
<organism evidence="2 3">
    <name type="scientific">Armillaria luteobubalina</name>
    <dbReference type="NCBI Taxonomy" id="153913"/>
    <lineage>
        <taxon>Eukaryota</taxon>
        <taxon>Fungi</taxon>
        <taxon>Dikarya</taxon>
        <taxon>Basidiomycota</taxon>
        <taxon>Agaricomycotina</taxon>
        <taxon>Agaricomycetes</taxon>
        <taxon>Agaricomycetidae</taxon>
        <taxon>Agaricales</taxon>
        <taxon>Marasmiineae</taxon>
        <taxon>Physalacriaceae</taxon>
        <taxon>Armillaria</taxon>
    </lineage>
</organism>
<evidence type="ECO:0000256" key="1">
    <source>
        <dbReference type="SAM" id="Phobius"/>
    </source>
</evidence>
<reference evidence="2" key="1">
    <citation type="submission" date="2023-06" db="EMBL/GenBank/DDBJ databases">
        <authorList>
            <consortium name="Lawrence Berkeley National Laboratory"/>
            <person name="Ahrendt S."/>
            <person name="Sahu N."/>
            <person name="Indic B."/>
            <person name="Wong-Bajracharya J."/>
            <person name="Merenyi Z."/>
            <person name="Ke H.-M."/>
            <person name="Monk M."/>
            <person name="Kocsube S."/>
            <person name="Drula E."/>
            <person name="Lipzen A."/>
            <person name="Balint B."/>
            <person name="Henrissat B."/>
            <person name="Andreopoulos B."/>
            <person name="Martin F.M."/>
            <person name="Harder C.B."/>
            <person name="Rigling D."/>
            <person name="Ford K.L."/>
            <person name="Foster G.D."/>
            <person name="Pangilinan J."/>
            <person name="Papanicolaou A."/>
            <person name="Barry K."/>
            <person name="LaButti K."/>
            <person name="Viragh M."/>
            <person name="Koriabine M."/>
            <person name="Yan M."/>
            <person name="Riley R."/>
            <person name="Champramary S."/>
            <person name="Plett K.L."/>
            <person name="Tsai I.J."/>
            <person name="Slot J."/>
            <person name="Sipos G."/>
            <person name="Plett J."/>
            <person name="Nagy L.G."/>
            <person name="Grigoriev I.V."/>
        </authorList>
    </citation>
    <scope>NUCLEOTIDE SEQUENCE</scope>
    <source>
        <strain evidence="2">HWK02</strain>
    </source>
</reference>
<sequence>MGSIPQIWFIASGSVTFLLAIGYSLSILLLLQVSAPLSWSAMSIASSVSRLRWVSGLCRIVFSSQNGWRFGEDPRDPGKWDVISVDPPSLSSLLGFIPFSQASLFNTLSTACYEKRGAMSKPLRRGISTYRDGRRLMSVSAYKENSDMV</sequence>
<evidence type="ECO:0000313" key="3">
    <source>
        <dbReference type="Proteomes" id="UP001175228"/>
    </source>
</evidence>
<keyword evidence="1" id="KW-0472">Membrane</keyword>
<comment type="caution">
    <text evidence="2">The sequence shown here is derived from an EMBL/GenBank/DDBJ whole genome shotgun (WGS) entry which is preliminary data.</text>
</comment>
<dbReference type="Proteomes" id="UP001175228">
    <property type="component" value="Unassembled WGS sequence"/>
</dbReference>
<dbReference type="AlphaFoldDB" id="A0AA39UQL8"/>